<dbReference type="InterPro" id="IPR023198">
    <property type="entry name" value="PGP-like_dom2"/>
</dbReference>
<dbReference type="InterPro" id="IPR006439">
    <property type="entry name" value="HAD-SF_hydro_IA"/>
</dbReference>
<dbReference type="InterPro" id="IPR041492">
    <property type="entry name" value="HAD_2"/>
</dbReference>
<proteinExistence type="predicted"/>
<dbReference type="OrthoDB" id="9797743at2"/>
<dbReference type="SFLD" id="SFLDG01135">
    <property type="entry name" value="C1.5.6:_HAD__Beta-PGM__Phospha"/>
    <property type="match status" value="1"/>
</dbReference>
<dbReference type="Gene3D" id="1.10.150.240">
    <property type="entry name" value="Putative phosphatase, domain 2"/>
    <property type="match status" value="1"/>
</dbReference>
<keyword evidence="2" id="KW-1185">Reference proteome</keyword>
<dbReference type="InterPro" id="IPR051806">
    <property type="entry name" value="HAD-like_SPP"/>
</dbReference>
<dbReference type="InterPro" id="IPR023214">
    <property type="entry name" value="HAD_sf"/>
</dbReference>
<dbReference type="PANTHER" id="PTHR43481:SF4">
    <property type="entry name" value="GLYCEROL-1-PHOSPHATE PHOSPHOHYDROLASE 1-RELATED"/>
    <property type="match status" value="1"/>
</dbReference>
<dbReference type="STRING" id="926559.JoomaDRAFT_2182"/>
<dbReference type="PRINTS" id="PR00413">
    <property type="entry name" value="HADHALOGNASE"/>
</dbReference>
<organism evidence="1 2">
    <name type="scientific">Galbibacter orientalis DSM 19592</name>
    <dbReference type="NCBI Taxonomy" id="926559"/>
    <lineage>
        <taxon>Bacteria</taxon>
        <taxon>Pseudomonadati</taxon>
        <taxon>Bacteroidota</taxon>
        <taxon>Flavobacteriia</taxon>
        <taxon>Flavobacteriales</taxon>
        <taxon>Flavobacteriaceae</taxon>
        <taxon>Galbibacter</taxon>
    </lineage>
</organism>
<accession>I3C6C9</accession>
<dbReference type="SFLD" id="SFLDS00003">
    <property type="entry name" value="Haloacid_Dehalogenase"/>
    <property type="match status" value="1"/>
</dbReference>
<evidence type="ECO:0000313" key="2">
    <source>
        <dbReference type="Proteomes" id="UP000004690"/>
    </source>
</evidence>
<evidence type="ECO:0000313" key="1">
    <source>
        <dbReference type="EMBL" id="EIJ39172.1"/>
    </source>
</evidence>
<reference evidence="1 2" key="1">
    <citation type="submission" date="2012-02" db="EMBL/GenBank/DDBJ databases">
        <title>Improved High-Quality Draft genome of Joostella marina DSM 19592.</title>
        <authorList>
            <consortium name="US DOE Joint Genome Institute (JGI-PGF)"/>
            <person name="Lucas S."/>
            <person name="Copeland A."/>
            <person name="Lapidus A."/>
            <person name="Bruce D."/>
            <person name="Goodwin L."/>
            <person name="Pitluck S."/>
            <person name="Peters L."/>
            <person name="Chertkov O."/>
            <person name="Ovchinnikova G."/>
            <person name="Kyrpides N."/>
            <person name="Mavromatis K."/>
            <person name="Detter J.C."/>
            <person name="Han C."/>
            <person name="Land M."/>
            <person name="Hauser L."/>
            <person name="Markowitz V."/>
            <person name="Cheng J.-F."/>
            <person name="Hugenholtz P."/>
            <person name="Woyke T."/>
            <person name="Wu D."/>
            <person name="Tindall B."/>
            <person name="Brambilla E."/>
            <person name="Klenk H.-P."/>
            <person name="Eisen J.A."/>
        </authorList>
    </citation>
    <scope>NUCLEOTIDE SEQUENCE [LARGE SCALE GENOMIC DNA]</scope>
    <source>
        <strain evidence="1 2">DSM 19592</strain>
    </source>
</reference>
<dbReference type="CDD" id="cd16423">
    <property type="entry name" value="HAD_BPGM-like"/>
    <property type="match status" value="1"/>
</dbReference>
<dbReference type="NCBIfam" id="TIGR01509">
    <property type="entry name" value="HAD-SF-IA-v3"/>
    <property type="match status" value="1"/>
</dbReference>
<dbReference type="SFLD" id="SFLDG01129">
    <property type="entry name" value="C1.5:_HAD__Beta-PGM__Phosphata"/>
    <property type="match status" value="1"/>
</dbReference>
<dbReference type="SUPFAM" id="SSF56784">
    <property type="entry name" value="HAD-like"/>
    <property type="match status" value="1"/>
</dbReference>
<dbReference type="EMBL" id="JH651379">
    <property type="protein sequence ID" value="EIJ39172.1"/>
    <property type="molecule type" value="Genomic_DNA"/>
</dbReference>
<sequence length="219" mass="24682">MIKDHFIFDMDGVIVDSEPAHKEILKKVFEELSLDFSDAYHQTLVGMAAIPMWEKIKLDFDIETNARELMNFHKEFLFIEMDAQSVEAVPGVLDFLQQLKTLDFRISLASSSSIKLIEQFINNLEITSYFDYLVSGENVVRSKPNPDIFLKVADNYKVDPARFLVIEDSRNGVKAAKAAGMTCIGFRNVNSGNQDLSSADIIVDSFAELTSEKIKQLAS</sequence>
<dbReference type="Pfam" id="PF13419">
    <property type="entry name" value="HAD_2"/>
    <property type="match status" value="1"/>
</dbReference>
<gene>
    <name evidence="1" type="ORF">JoomaDRAFT_2182</name>
</gene>
<dbReference type="InterPro" id="IPR036412">
    <property type="entry name" value="HAD-like_sf"/>
</dbReference>
<dbReference type="Proteomes" id="UP000004690">
    <property type="component" value="Unassembled WGS sequence"/>
</dbReference>
<name>I3C6C9_9FLAO</name>
<dbReference type="AlphaFoldDB" id="I3C6C9"/>
<protein>
    <submittedName>
        <fullName evidence="1">Haloacid dehalogenase superfamily protein, subfamily IA, variant 3 with third motif having DD or ED</fullName>
    </submittedName>
</protein>
<dbReference type="HOGENOM" id="CLU_045011_13_2_10"/>
<dbReference type="Gene3D" id="3.40.50.1000">
    <property type="entry name" value="HAD superfamily/HAD-like"/>
    <property type="match status" value="1"/>
</dbReference>
<dbReference type="PANTHER" id="PTHR43481">
    <property type="entry name" value="FRUCTOSE-1-PHOSPHATE PHOSPHATASE"/>
    <property type="match status" value="1"/>
</dbReference>
<dbReference type="GO" id="GO:0050308">
    <property type="term" value="F:sugar-phosphatase activity"/>
    <property type="evidence" value="ECO:0007669"/>
    <property type="project" value="TreeGrafter"/>
</dbReference>
<dbReference type="RefSeq" id="WP_008612545.1">
    <property type="nucleotide sequence ID" value="NZ_JH651379.1"/>
</dbReference>
<dbReference type="eggNOG" id="COG0637">
    <property type="taxonomic scope" value="Bacteria"/>
</dbReference>